<dbReference type="PRINTS" id="PR00237">
    <property type="entry name" value="GPCRRHODOPSN"/>
</dbReference>
<gene>
    <name evidence="12" type="primary">GNRHR</name>
    <name evidence="12" type="ORF">TNCT_717961</name>
</gene>
<feature type="transmembrane region" description="Helical" evidence="10">
    <location>
        <begin position="176"/>
        <end position="201"/>
    </location>
</feature>
<accession>A0A8X6G5P2</accession>
<dbReference type="InterPro" id="IPR000276">
    <property type="entry name" value="GPCR_Rhodpsn"/>
</dbReference>
<organism evidence="12 13">
    <name type="scientific">Trichonephila clavata</name>
    <name type="common">Joro spider</name>
    <name type="synonym">Nephila clavata</name>
    <dbReference type="NCBI Taxonomy" id="2740835"/>
    <lineage>
        <taxon>Eukaryota</taxon>
        <taxon>Metazoa</taxon>
        <taxon>Ecdysozoa</taxon>
        <taxon>Arthropoda</taxon>
        <taxon>Chelicerata</taxon>
        <taxon>Arachnida</taxon>
        <taxon>Araneae</taxon>
        <taxon>Araneomorphae</taxon>
        <taxon>Entelegynae</taxon>
        <taxon>Araneoidea</taxon>
        <taxon>Nephilidae</taxon>
        <taxon>Trichonephila</taxon>
    </lineage>
</organism>
<feature type="transmembrane region" description="Helical" evidence="10">
    <location>
        <begin position="142"/>
        <end position="164"/>
    </location>
</feature>
<evidence type="ECO:0000256" key="1">
    <source>
        <dbReference type="ARBA" id="ARBA00004141"/>
    </source>
</evidence>
<dbReference type="GO" id="GO:0004930">
    <property type="term" value="F:G protein-coupled receptor activity"/>
    <property type="evidence" value="ECO:0007669"/>
    <property type="project" value="UniProtKB-KW"/>
</dbReference>
<feature type="compositionally biased region" description="Basic and acidic residues" evidence="9">
    <location>
        <begin position="44"/>
        <end position="53"/>
    </location>
</feature>
<dbReference type="PANTHER" id="PTHR45695">
    <property type="entry name" value="LEUCOKININ RECEPTOR-RELATED"/>
    <property type="match status" value="1"/>
</dbReference>
<protein>
    <submittedName>
        <fullName evidence="12">Gonadotropin-releasing hormone receptor</fullName>
    </submittedName>
</protein>
<comment type="subcellular location">
    <subcellularLocation>
        <location evidence="1">Membrane</location>
        <topology evidence="1">Multi-pass membrane protein</topology>
    </subcellularLocation>
</comment>
<feature type="transmembrane region" description="Helical" evidence="10">
    <location>
        <begin position="252"/>
        <end position="270"/>
    </location>
</feature>
<dbReference type="EMBL" id="BMAO01014743">
    <property type="protein sequence ID" value="GFQ96761.1"/>
    <property type="molecule type" value="Genomic_DNA"/>
</dbReference>
<evidence type="ECO:0000313" key="12">
    <source>
        <dbReference type="EMBL" id="GFQ96761.1"/>
    </source>
</evidence>
<feature type="transmembrane region" description="Helical" evidence="10">
    <location>
        <begin position="221"/>
        <end position="240"/>
    </location>
</feature>
<evidence type="ECO:0000256" key="4">
    <source>
        <dbReference type="ARBA" id="ARBA00022989"/>
    </source>
</evidence>
<evidence type="ECO:0000256" key="2">
    <source>
        <dbReference type="ARBA" id="ARBA00010663"/>
    </source>
</evidence>
<dbReference type="Gene3D" id="1.20.1070.10">
    <property type="entry name" value="Rhodopsin 7-helix transmembrane proteins"/>
    <property type="match status" value="1"/>
</dbReference>
<comment type="caution">
    <text evidence="12">The sequence shown here is derived from an EMBL/GenBank/DDBJ whole genome shotgun (WGS) entry which is preliminary data.</text>
</comment>
<dbReference type="InterPro" id="IPR017452">
    <property type="entry name" value="GPCR_Rhodpsn_7TM"/>
</dbReference>
<feature type="region of interest" description="Disordered" evidence="9">
    <location>
        <begin position="1"/>
        <end position="25"/>
    </location>
</feature>
<dbReference type="SUPFAM" id="SSF81321">
    <property type="entry name" value="Family A G protein-coupled receptor-like"/>
    <property type="match status" value="1"/>
</dbReference>
<evidence type="ECO:0000256" key="10">
    <source>
        <dbReference type="SAM" id="Phobius"/>
    </source>
</evidence>
<keyword evidence="4 10" id="KW-1133">Transmembrane helix</keyword>
<evidence type="ECO:0000256" key="5">
    <source>
        <dbReference type="ARBA" id="ARBA00023040"/>
    </source>
</evidence>
<evidence type="ECO:0000256" key="3">
    <source>
        <dbReference type="ARBA" id="ARBA00022692"/>
    </source>
</evidence>
<dbReference type="Proteomes" id="UP000887116">
    <property type="component" value="Unassembled WGS sequence"/>
</dbReference>
<feature type="compositionally biased region" description="Basic and acidic residues" evidence="9">
    <location>
        <begin position="14"/>
        <end position="25"/>
    </location>
</feature>
<reference evidence="12" key="1">
    <citation type="submission" date="2020-07" db="EMBL/GenBank/DDBJ databases">
        <title>Multicomponent nature underlies the extraordinary mechanical properties of spider dragline silk.</title>
        <authorList>
            <person name="Kono N."/>
            <person name="Nakamura H."/>
            <person name="Mori M."/>
            <person name="Yoshida Y."/>
            <person name="Ohtoshi R."/>
            <person name="Malay A.D."/>
            <person name="Moran D.A.P."/>
            <person name="Tomita M."/>
            <person name="Numata K."/>
            <person name="Arakawa K."/>
        </authorList>
    </citation>
    <scope>NUCLEOTIDE SEQUENCE</scope>
</reference>
<dbReference type="Pfam" id="PF00001">
    <property type="entry name" value="7tm_1"/>
    <property type="match status" value="1"/>
</dbReference>
<dbReference type="PROSITE" id="PS50262">
    <property type="entry name" value="G_PROTEIN_RECEP_F1_2"/>
    <property type="match status" value="1"/>
</dbReference>
<sequence>MKRVANISSISKKNHAEESHNFNETEVKLLHKSKNLKDENKIINIKPKTENKGRSLISNPEPDKTDSKFKPVTTALSIAKKNQMEEFFVPQIPVPVEEVFVVVEPANISQKVVNCTSENTSEACNEVLEHAPQFEQTTLIKVVVLFIIAGFSCIGNIATLYSILKTGRQNTSTVYILLVQLAISDLLVAIFCLFADAVWKITVQFYGGNILCKIVKFMQMFSLYLSTYILILIGFDRLCAIRFPMSRARAKYYVRSGIIWIWIISAIFSSPQVSFFSTC</sequence>
<dbReference type="AlphaFoldDB" id="A0A8X6G5P2"/>
<evidence type="ECO:0000259" key="11">
    <source>
        <dbReference type="PROSITE" id="PS50262"/>
    </source>
</evidence>
<evidence type="ECO:0000256" key="9">
    <source>
        <dbReference type="SAM" id="MobiDB-lite"/>
    </source>
</evidence>
<keyword evidence="7 12" id="KW-0675">Receptor</keyword>
<keyword evidence="13" id="KW-1185">Reference proteome</keyword>
<evidence type="ECO:0000256" key="7">
    <source>
        <dbReference type="ARBA" id="ARBA00023170"/>
    </source>
</evidence>
<evidence type="ECO:0000313" key="13">
    <source>
        <dbReference type="Proteomes" id="UP000887116"/>
    </source>
</evidence>
<evidence type="ECO:0000256" key="6">
    <source>
        <dbReference type="ARBA" id="ARBA00023136"/>
    </source>
</evidence>
<keyword evidence="5" id="KW-0297">G-protein coupled receptor</keyword>
<dbReference type="OrthoDB" id="6435638at2759"/>
<dbReference type="PANTHER" id="PTHR45695:SF22">
    <property type="entry name" value="G-PROTEIN COUPLED RECEPTORS FAMILY 1 PROFILE DOMAIN-CONTAINING PROTEIN"/>
    <property type="match status" value="1"/>
</dbReference>
<comment type="similarity">
    <text evidence="2">Belongs to the G-protein coupled receptor 1 family.</text>
</comment>
<keyword evidence="3 10" id="KW-0812">Transmembrane</keyword>
<keyword evidence="8" id="KW-0807">Transducer</keyword>
<dbReference type="GO" id="GO:0005886">
    <property type="term" value="C:plasma membrane"/>
    <property type="evidence" value="ECO:0007669"/>
    <property type="project" value="TreeGrafter"/>
</dbReference>
<feature type="region of interest" description="Disordered" evidence="9">
    <location>
        <begin position="44"/>
        <end position="68"/>
    </location>
</feature>
<feature type="domain" description="G-protein coupled receptors family 1 profile" evidence="11">
    <location>
        <begin position="155"/>
        <end position="279"/>
    </location>
</feature>
<evidence type="ECO:0000256" key="8">
    <source>
        <dbReference type="ARBA" id="ARBA00023224"/>
    </source>
</evidence>
<name>A0A8X6G5P2_TRICU</name>
<feature type="compositionally biased region" description="Polar residues" evidence="9">
    <location>
        <begin position="1"/>
        <end position="11"/>
    </location>
</feature>
<keyword evidence="6 10" id="KW-0472">Membrane</keyword>
<proteinExistence type="inferred from homology"/>